<evidence type="ECO:0000313" key="4">
    <source>
        <dbReference type="Proteomes" id="UP000283255"/>
    </source>
</evidence>
<protein>
    <recommendedName>
        <fullName evidence="5">Porin family protein</fullName>
    </recommendedName>
</protein>
<dbReference type="InterPro" id="IPR053713">
    <property type="entry name" value="Bact_OM_Channel_sf"/>
</dbReference>
<keyword evidence="4" id="KW-1185">Reference proteome</keyword>
<dbReference type="AlphaFoldDB" id="A0A418YBT3"/>
<reference evidence="3 4" key="1">
    <citation type="submission" date="2018-09" db="EMBL/GenBank/DDBJ databases">
        <authorList>
            <person name="Wang F."/>
        </authorList>
    </citation>
    <scope>NUCLEOTIDE SEQUENCE [LARGE SCALE GENOMIC DNA]</scope>
    <source>
        <strain evidence="3 4">PLHSC7-2</strain>
    </source>
</reference>
<evidence type="ECO:0000313" key="3">
    <source>
        <dbReference type="EMBL" id="RJG41973.1"/>
    </source>
</evidence>
<dbReference type="Proteomes" id="UP000283255">
    <property type="component" value="Unassembled WGS sequence"/>
</dbReference>
<name>A0A418YBT3_9GAMM</name>
<gene>
    <name evidence="3" type="ORF">D1Z90_15160</name>
</gene>
<dbReference type="EMBL" id="QZCH01000022">
    <property type="protein sequence ID" value="RJG41973.1"/>
    <property type="molecule type" value="Genomic_DNA"/>
</dbReference>
<feature type="chain" id="PRO_5019384477" description="Porin family protein" evidence="2">
    <location>
        <begin position="28"/>
        <end position="230"/>
    </location>
</feature>
<sequence length="230" mass="25437">MKKTTRTKITVGVLASVMLATSFAGQANSLFKPHDFTSSIAAGYGSEGAQLGVQSAKQMSDSHGLVLAYEAKEDFDVHHFSGELINLDGGLGYHLSYEYGRHHLADGERSHETYLATFQRFALGSQWSITPDVGAGILTHSQASNNTFFAKVGAELTYQPTPEAWLSFTPSYAYGLNTMKYKDGSSDKLRDLDYQARIGFSFANNHSLEYSYTWADNDDNQSLISYRFSF</sequence>
<evidence type="ECO:0000256" key="2">
    <source>
        <dbReference type="SAM" id="SignalP"/>
    </source>
</evidence>
<comment type="caution">
    <text evidence="3">The sequence shown here is derived from an EMBL/GenBank/DDBJ whole genome shotgun (WGS) entry which is preliminary data.</text>
</comment>
<reference evidence="3 4" key="2">
    <citation type="submission" date="2019-01" db="EMBL/GenBank/DDBJ databases">
        <title>Motilimonas pumilus sp. nov., isolated from the gut of sea cucumber (Apostichopus japonicus).</title>
        <authorList>
            <person name="Wang F.-Q."/>
            <person name="Ren L.-H."/>
            <person name="Lin Y.-W."/>
            <person name="Sun G.-H."/>
            <person name="Du Z.-J."/>
            <person name="Zhao J.-X."/>
            <person name="Liu X.-J."/>
            <person name="Liu L.-J."/>
        </authorList>
    </citation>
    <scope>NUCLEOTIDE SEQUENCE [LARGE SCALE GENOMIC DNA]</scope>
    <source>
        <strain evidence="3 4">PLHSC7-2</strain>
    </source>
</reference>
<accession>A0A418YBT3</accession>
<keyword evidence="1 2" id="KW-0732">Signal</keyword>
<dbReference type="RefSeq" id="WP_119911634.1">
    <property type="nucleotide sequence ID" value="NZ_QZCH01000022.1"/>
</dbReference>
<dbReference type="Gene3D" id="2.40.160.40">
    <property type="entry name" value="monomeric porin ompg"/>
    <property type="match status" value="1"/>
</dbReference>
<evidence type="ECO:0008006" key="5">
    <source>
        <dbReference type="Google" id="ProtNLM"/>
    </source>
</evidence>
<proteinExistence type="predicted"/>
<organism evidence="3 4">
    <name type="scientific">Motilimonas pumila</name>
    <dbReference type="NCBI Taxonomy" id="2303987"/>
    <lineage>
        <taxon>Bacteria</taxon>
        <taxon>Pseudomonadati</taxon>
        <taxon>Pseudomonadota</taxon>
        <taxon>Gammaproteobacteria</taxon>
        <taxon>Alteromonadales</taxon>
        <taxon>Alteromonadales genera incertae sedis</taxon>
        <taxon>Motilimonas</taxon>
    </lineage>
</organism>
<feature type="signal peptide" evidence="2">
    <location>
        <begin position="1"/>
        <end position="27"/>
    </location>
</feature>
<evidence type="ECO:0000256" key="1">
    <source>
        <dbReference type="ARBA" id="ARBA00022729"/>
    </source>
</evidence>